<dbReference type="Pfam" id="PF00296">
    <property type="entry name" value="Bac_luciferase"/>
    <property type="match status" value="1"/>
</dbReference>
<protein>
    <submittedName>
        <fullName evidence="4">LLM class flavin-dependent oxidoreductase</fullName>
        <ecNumber evidence="4">1.-.-.-</ecNumber>
    </submittedName>
</protein>
<dbReference type="PANTHER" id="PTHR30137:SF8">
    <property type="entry name" value="BLR5498 PROTEIN"/>
    <property type="match status" value="1"/>
</dbReference>
<dbReference type="EC" id="1.-.-.-" evidence="4"/>
<name>A0ABV6MME3_9PSEU</name>
<reference evidence="4 5" key="1">
    <citation type="submission" date="2024-09" db="EMBL/GenBank/DDBJ databases">
        <authorList>
            <person name="Sun Q."/>
            <person name="Mori K."/>
        </authorList>
    </citation>
    <scope>NUCLEOTIDE SEQUENCE [LARGE SCALE GENOMIC DNA]</scope>
    <source>
        <strain evidence="4 5">TBRC 1432</strain>
    </source>
</reference>
<gene>
    <name evidence="4" type="ORF">ACFFH7_08210</name>
</gene>
<feature type="domain" description="Luciferase-like" evidence="3">
    <location>
        <begin position="1"/>
        <end position="241"/>
    </location>
</feature>
<evidence type="ECO:0000256" key="1">
    <source>
        <dbReference type="ARBA" id="ARBA00023002"/>
    </source>
</evidence>
<dbReference type="SUPFAM" id="SSF51679">
    <property type="entry name" value="Bacterial luciferase-like"/>
    <property type="match status" value="1"/>
</dbReference>
<dbReference type="Gene3D" id="3.20.20.30">
    <property type="entry name" value="Luciferase-like domain"/>
    <property type="match status" value="1"/>
</dbReference>
<dbReference type="GO" id="GO:0016491">
    <property type="term" value="F:oxidoreductase activity"/>
    <property type="evidence" value="ECO:0007669"/>
    <property type="project" value="UniProtKB-KW"/>
</dbReference>
<evidence type="ECO:0000256" key="2">
    <source>
        <dbReference type="ARBA" id="ARBA00023033"/>
    </source>
</evidence>
<evidence type="ECO:0000313" key="5">
    <source>
        <dbReference type="Proteomes" id="UP001589810"/>
    </source>
</evidence>
<evidence type="ECO:0000259" key="3">
    <source>
        <dbReference type="Pfam" id="PF00296"/>
    </source>
</evidence>
<keyword evidence="1 4" id="KW-0560">Oxidoreductase</keyword>
<accession>A0ABV6MME3</accession>
<comment type="caution">
    <text evidence="4">The sequence shown here is derived from an EMBL/GenBank/DDBJ whole genome shotgun (WGS) entry which is preliminary data.</text>
</comment>
<keyword evidence="2" id="KW-0503">Monooxygenase</keyword>
<dbReference type="Proteomes" id="UP001589810">
    <property type="component" value="Unassembled WGS sequence"/>
</dbReference>
<dbReference type="EMBL" id="JBHLUD010000002">
    <property type="protein sequence ID" value="MFC0541464.1"/>
    <property type="molecule type" value="Genomic_DNA"/>
</dbReference>
<dbReference type="PANTHER" id="PTHR30137">
    <property type="entry name" value="LUCIFERASE-LIKE MONOOXYGENASE"/>
    <property type="match status" value="1"/>
</dbReference>
<dbReference type="RefSeq" id="WP_273942523.1">
    <property type="nucleotide sequence ID" value="NZ_CP097263.1"/>
</dbReference>
<evidence type="ECO:0000313" key="4">
    <source>
        <dbReference type="EMBL" id="MFC0541464.1"/>
    </source>
</evidence>
<dbReference type="InterPro" id="IPR036661">
    <property type="entry name" value="Luciferase-like_sf"/>
</dbReference>
<sequence>MRFGLIIDFRGSPQETRSPARLYADTVEHLTHAEELGFGHALIGEHHFTDDHFVPSPLVAATAIAARTTTMRVATNVALLPLYHPVRLAEDVAVLDVLSNGRVDLGVGVGYRAAEFAGYGVARENVGSTANETLNTVRRLLSGDTVDGARITPRPVQDPHPPIWVGGTSRAAVRRAALYGDAYTGPADPTVWRMYLDELATTGKQPRLNLTGSPWLFVSDDPERTLAQVGPGLLHWFAEAARLTQANNVSHSGIRAVTTIDDLRGLVSILTPDDMVAKIRSMVGDLPVDTFGLRLAAPGMPARDVADHLELFAGKVLPRFSGS</sequence>
<proteinExistence type="predicted"/>
<dbReference type="InterPro" id="IPR050766">
    <property type="entry name" value="Bact_Lucif_Oxidored"/>
</dbReference>
<organism evidence="4 5">
    <name type="scientific">Kutzneria chonburiensis</name>
    <dbReference type="NCBI Taxonomy" id="1483604"/>
    <lineage>
        <taxon>Bacteria</taxon>
        <taxon>Bacillati</taxon>
        <taxon>Actinomycetota</taxon>
        <taxon>Actinomycetes</taxon>
        <taxon>Pseudonocardiales</taxon>
        <taxon>Pseudonocardiaceae</taxon>
        <taxon>Kutzneria</taxon>
    </lineage>
</organism>
<dbReference type="InterPro" id="IPR011251">
    <property type="entry name" value="Luciferase-like_dom"/>
</dbReference>
<keyword evidence="5" id="KW-1185">Reference proteome</keyword>